<organism evidence="1 2">
    <name type="scientific">Datura stramonium</name>
    <name type="common">Jimsonweed</name>
    <name type="synonym">Common thornapple</name>
    <dbReference type="NCBI Taxonomy" id="4076"/>
    <lineage>
        <taxon>Eukaryota</taxon>
        <taxon>Viridiplantae</taxon>
        <taxon>Streptophyta</taxon>
        <taxon>Embryophyta</taxon>
        <taxon>Tracheophyta</taxon>
        <taxon>Spermatophyta</taxon>
        <taxon>Magnoliopsida</taxon>
        <taxon>eudicotyledons</taxon>
        <taxon>Gunneridae</taxon>
        <taxon>Pentapetalae</taxon>
        <taxon>asterids</taxon>
        <taxon>lamiids</taxon>
        <taxon>Solanales</taxon>
        <taxon>Solanaceae</taxon>
        <taxon>Solanoideae</taxon>
        <taxon>Datureae</taxon>
        <taxon>Datura</taxon>
    </lineage>
</organism>
<comment type="caution">
    <text evidence="1">The sequence shown here is derived from an EMBL/GenBank/DDBJ whole genome shotgun (WGS) entry which is preliminary data.</text>
</comment>
<proteinExistence type="predicted"/>
<feature type="non-terminal residue" evidence="1">
    <location>
        <position position="119"/>
    </location>
</feature>
<gene>
    <name evidence="1" type="ORF">HAX54_031461</name>
</gene>
<dbReference type="Proteomes" id="UP000823775">
    <property type="component" value="Unassembled WGS sequence"/>
</dbReference>
<protein>
    <submittedName>
        <fullName evidence="1">Uncharacterized protein</fullName>
    </submittedName>
</protein>
<accession>A0ABS8VBR8</accession>
<dbReference type="EMBL" id="JACEIK010003990">
    <property type="protein sequence ID" value="MCD9643762.1"/>
    <property type="molecule type" value="Genomic_DNA"/>
</dbReference>
<feature type="non-terminal residue" evidence="1">
    <location>
        <position position="1"/>
    </location>
</feature>
<sequence length="119" mass="13800">EWTLESGSRCLDRVVSRQLREVDKCRCRKPASPGLSRWGRHCRLPHCHAPRRHSCHQLRLLDFAYATTLKGDIVFASPRLSPLRTALAFHSLWVRRYYGRLIEGFSSIAAPLTKLFQKK</sequence>
<keyword evidence="2" id="KW-1185">Reference proteome</keyword>
<reference evidence="1 2" key="1">
    <citation type="journal article" date="2021" name="BMC Genomics">
        <title>Datura genome reveals duplications of psychoactive alkaloid biosynthetic genes and high mutation rate following tissue culture.</title>
        <authorList>
            <person name="Rajewski A."/>
            <person name="Carter-House D."/>
            <person name="Stajich J."/>
            <person name="Litt A."/>
        </authorList>
    </citation>
    <scope>NUCLEOTIDE SEQUENCE [LARGE SCALE GENOMIC DNA]</scope>
    <source>
        <strain evidence="1">AR-01</strain>
    </source>
</reference>
<name>A0ABS8VBR8_DATST</name>
<evidence type="ECO:0000313" key="2">
    <source>
        <dbReference type="Proteomes" id="UP000823775"/>
    </source>
</evidence>
<evidence type="ECO:0000313" key="1">
    <source>
        <dbReference type="EMBL" id="MCD9643762.1"/>
    </source>
</evidence>